<comment type="catalytic activity">
    <reaction evidence="6">
        <text>biotin + L-lysyl-[protein] + ATP = N(6)-biotinyl-L-lysyl-[protein] + AMP + diphosphate + H(+)</text>
        <dbReference type="Rhea" id="RHEA:11756"/>
        <dbReference type="Rhea" id="RHEA-COMP:9752"/>
        <dbReference type="Rhea" id="RHEA-COMP:10505"/>
        <dbReference type="ChEBI" id="CHEBI:15378"/>
        <dbReference type="ChEBI" id="CHEBI:29969"/>
        <dbReference type="ChEBI" id="CHEBI:30616"/>
        <dbReference type="ChEBI" id="CHEBI:33019"/>
        <dbReference type="ChEBI" id="CHEBI:57586"/>
        <dbReference type="ChEBI" id="CHEBI:83144"/>
        <dbReference type="ChEBI" id="CHEBI:456215"/>
        <dbReference type="EC" id="6.3.4.15"/>
    </reaction>
</comment>
<evidence type="ECO:0000313" key="9">
    <source>
        <dbReference type="Proteomes" id="UP000298588"/>
    </source>
</evidence>
<sequence>MVHVAETGSTNQLALAAAASGEERPTWFLADVQTAGRGRRGKVWSTEPGNLSATLMLRDPAPATKIAELCFVSALAIDDAILTLAPDLESRLRLKWPNDGLIDGAKMIGILVEATTRGSLTHAVLGIGVNVRHHPGNAPYRTTSLNDEGFPVTRDQLFAALTASMMRALSVWNCGEGFAAIRAGWLARAAGLGQPIVVTHDKTRYEGIFAGLDPEGRLILDTPDGRQFLGVGEVSLMSQPMVH</sequence>
<dbReference type="GO" id="GO:0005524">
    <property type="term" value="F:ATP binding"/>
    <property type="evidence" value="ECO:0007669"/>
    <property type="project" value="UniProtKB-KW"/>
</dbReference>
<dbReference type="AlphaFoldDB" id="A0A4D7QMQ8"/>
<dbReference type="InterPro" id="IPR004143">
    <property type="entry name" value="BPL_LPL_catalytic"/>
</dbReference>
<evidence type="ECO:0000256" key="5">
    <source>
        <dbReference type="ARBA" id="ARBA00024227"/>
    </source>
</evidence>
<organism evidence="8 9">
    <name type="scientific">Phreatobacter aquaticus</name>
    <dbReference type="NCBI Taxonomy" id="2570229"/>
    <lineage>
        <taxon>Bacteria</taxon>
        <taxon>Pseudomonadati</taxon>
        <taxon>Pseudomonadota</taxon>
        <taxon>Alphaproteobacteria</taxon>
        <taxon>Hyphomicrobiales</taxon>
        <taxon>Phreatobacteraceae</taxon>
        <taxon>Phreatobacter</taxon>
    </lineage>
</organism>
<keyword evidence="2" id="KW-0547">Nucleotide-binding</keyword>
<dbReference type="SUPFAM" id="SSF50037">
    <property type="entry name" value="C-terminal domain of transcriptional repressors"/>
    <property type="match status" value="1"/>
</dbReference>
<proteinExistence type="predicted"/>
<dbReference type="Gene3D" id="2.30.30.100">
    <property type="match status" value="1"/>
</dbReference>
<dbReference type="SUPFAM" id="SSF55681">
    <property type="entry name" value="Class II aaRS and biotin synthetases"/>
    <property type="match status" value="1"/>
</dbReference>
<dbReference type="OrthoDB" id="9807064at2"/>
<accession>A0A4D7QMQ8</accession>
<keyword evidence="4" id="KW-0092">Biotin</keyword>
<evidence type="ECO:0000256" key="6">
    <source>
        <dbReference type="ARBA" id="ARBA00047846"/>
    </source>
</evidence>
<dbReference type="Pfam" id="PF02237">
    <property type="entry name" value="BPL_C"/>
    <property type="match status" value="1"/>
</dbReference>
<name>A0A4D7QMQ8_9HYPH</name>
<evidence type="ECO:0000256" key="3">
    <source>
        <dbReference type="ARBA" id="ARBA00022840"/>
    </source>
</evidence>
<evidence type="ECO:0000259" key="7">
    <source>
        <dbReference type="PROSITE" id="PS51733"/>
    </source>
</evidence>
<dbReference type="GO" id="GO:0004077">
    <property type="term" value="F:biotin--[biotin carboxyl-carrier protein] ligase activity"/>
    <property type="evidence" value="ECO:0007669"/>
    <property type="project" value="UniProtKB-EC"/>
</dbReference>
<protein>
    <recommendedName>
        <fullName evidence="5">biotin--[biotin carboxyl-carrier protein] ligase</fullName>
        <ecNumber evidence="5">6.3.4.15</ecNumber>
    </recommendedName>
</protein>
<dbReference type="EC" id="6.3.4.15" evidence="5"/>
<dbReference type="PANTHER" id="PTHR12835">
    <property type="entry name" value="BIOTIN PROTEIN LIGASE"/>
    <property type="match status" value="1"/>
</dbReference>
<keyword evidence="9" id="KW-1185">Reference proteome</keyword>
<gene>
    <name evidence="8" type="ORF">E8L99_18890</name>
</gene>
<dbReference type="PANTHER" id="PTHR12835:SF5">
    <property type="entry name" value="BIOTIN--PROTEIN LIGASE"/>
    <property type="match status" value="1"/>
</dbReference>
<keyword evidence="1 8" id="KW-0436">Ligase</keyword>
<keyword evidence="3" id="KW-0067">ATP-binding</keyword>
<dbReference type="InterPro" id="IPR003142">
    <property type="entry name" value="BPL_C"/>
</dbReference>
<reference evidence="8 9" key="1">
    <citation type="submission" date="2019-04" db="EMBL/GenBank/DDBJ databases">
        <title>Phreatobacter aquaticus sp. nov.</title>
        <authorList>
            <person name="Choi A."/>
            <person name="Baek K."/>
        </authorList>
    </citation>
    <scope>NUCLEOTIDE SEQUENCE [LARGE SCALE GENOMIC DNA]</scope>
    <source>
        <strain evidence="8 9">NMCR1094</strain>
    </source>
</reference>
<dbReference type="NCBIfam" id="TIGR00121">
    <property type="entry name" value="birA_ligase"/>
    <property type="match status" value="1"/>
</dbReference>
<dbReference type="Gene3D" id="3.30.930.10">
    <property type="entry name" value="Bira Bifunctional Protein, Domain 2"/>
    <property type="match status" value="1"/>
</dbReference>
<dbReference type="InterPro" id="IPR008988">
    <property type="entry name" value="Transcriptional_repressor_C"/>
</dbReference>
<dbReference type="KEGG" id="paqt:E8L99_18890"/>
<evidence type="ECO:0000256" key="4">
    <source>
        <dbReference type="ARBA" id="ARBA00023267"/>
    </source>
</evidence>
<dbReference type="CDD" id="cd16442">
    <property type="entry name" value="BPL"/>
    <property type="match status" value="1"/>
</dbReference>
<feature type="domain" description="BPL/LPL catalytic" evidence="7">
    <location>
        <begin position="1"/>
        <end position="173"/>
    </location>
</feature>
<dbReference type="EMBL" id="CP039865">
    <property type="protein sequence ID" value="QCK88868.1"/>
    <property type="molecule type" value="Genomic_DNA"/>
</dbReference>
<evidence type="ECO:0000256" key="2">
    <source>
        <dbReference type="ARBA" id="ARBA00022741"/>
    </source>
</evidence>
<dbReference type="InterPro" id="IPR045864">
    <property type="entry name" value="aa-tRNA-synth_II/BPL/LPL"/>
</dbReference>
<dbReference type="PROSITE" id="PS51733">
    <property type="entry name" value="BPL_LPL_CATALYTIC"/>
    <property type="match status" value="1"/>
</dbReference>
<evidence type="ECO:0000256" key="1">
    <source>
        <dbReference type="ARBA" id="ARBA00022598"/>
    </source>
</evidence>
<dbReference type="Proteomes" id="UP000298588">
    <property type="component" value="Chromosome"/>
</dbReference>
<dbReference type="Pfam" id="PF03099">
    <property type="entry name" value="BPL_LplA_LipB"/>
    <property type="match status" value="1"/>
</dbReference>
<dbReference type="InterPro" id="IPR004408">
    <property type="entry name" value="Biotin_CoA_COase_ligase"/>
</dbReference>
<evidence type="ECO:0000313" key="8">
    <source>
        <dbReference type="EMBL" id="QCK88868.1"/>
    </source>
</evidence>
<dbReference type="GO" id="GO:0005737">
    <property type="term" value="C:cytoplasm"/>
    <property type="evidence" value="ECO:0007669"/>
    <property type="project" value="TreeGrafter"/>
</dbReference>